<accession>A0A382TIP8</accession>
<gene>
    <name evidence="1" type="ORF">METZ01_LOCUS374848</name>
</gene>
<evidence type="ECO:0000313" key="1">
    <source>
        <dbReference type="EMBL" id="SVD21994.1"/>
    </source>
</evidence>
<sequence>MSLAGKIALITGVMGQYFEPHETAN</sequence>
<feature type="non-terminal residue" evidence="1">
    <location>
        <position position="25"/>
    </location>
</feature>
<proteinExistence type="predicted"/>
<name>A0A382TIP8_9ZZZZ</name>
<dbReference type="EMBL" id="UINC01136939">
    <property type="protein sequence ID" value="SVD21994.1"/>
    <property type="molecule type" value="Genomic_DNA"/>
</dbReference>
<organism evidence="1">
    <name type="scientific">marine metagenome</name>
    <dbReference type="NCBI Taxonomy" id="408172"/>
    <lineage>
        <taxon>unclassified sequences</taxon>
        <taxon>metagenomes</taxon>
        <taxon>ecological metagenomes</taxon>
    </lineage>
</organism>
<reference evidence="1" key="1">
    <citation type="submission" date="2018-05" db="EMBL/GenBank/DDBJ databases">
        <authorList>
            <person name="Lanie J.A."/>
            <person name="Ng W.-L."/>
            <person name="Kazmierczak K.M."/>
            <person name="Andrzejewski T.M."/>
            <person name="Davidsen T.M."/>
            <person name="Wayne K.J."/>
            <person name="Tettelin H."/>
            <person name="Glass J.I."/>
            <person name="Rusch D."/>
            <person name="Podicherti R."/>
            <person name="Tsui H.-C.T."/>
            <person name="Winkler M.E."/>
        </authorList>
    </citation>
    <scope>NUCLEOTIDE SEQUENCE</scope>
</reference>
<protein>
    <submittedName>
        <fullName evidence="1">Uncharacterized protein</fullName>
    </submittedName>
</protein>
<dbReference type="AlphaFoldDB" id="A0A382TIP8"/>